<feature type="transmembrane region" description="Helical" evidence="6">
    <location>
        <begin position="91"/>
        <end position="109"/>
    </location>
</feature>
<dbReference type="InterPro" id="IPR036890">
    <property type="entry name" value="HATPase_C_sf"/>
</dbReference>
<reference evidence="8 9" key="1">
    <citation type="submission" date="2013-08" db="EMBL/GenBank/DDBJ databases">
        <authorList>
            <consortium name="DOE Joint Genome Institute"/>
            <person name="Eisen J."/>
            <person name="Huntemann M."/>
            <person name="Han J."/>
            <person name="Chen A."/>
            <person name="Kyrpides N."/>
            <person name="Mavromatis K."/>
            <person name="Markowitz V."/>
            <person name="Palaniappan K."/>
            <person name="Ivanova N."/>
            <person name="Schaumberg A."/>
            <person name="Pati A."/>
            <person name="Liolios K."/>
            <person name="Nordberg H.P."/>
            <person name="Cantor M.N."/>
            <person name="Hua S.X."/>
            <person name="Woyke T."/>
        </authorList>
    </citation>
    <scope>NUCLEOTIDE SEQUENCE [LARGE SCALE GENOMIC DNA]</scope>
    <source>
        <strain evidence="8 9">DSM 2278</strain>
    </source>
</reference>
<feature type="transmembrane region" description="Helical" evidence="6">
    <location>
        <begin position="61"/>
        <end position="79"/>
    </location>
</feature>
<sequence length="565" mass="64812">MIDLRTVFVCTIAVELFLVLVMFMYWKNQKTYPGFLKWTLGIFSLLIAHIFYSLRGNAPDLITIVLANTFVILSVFLKLESLKLYFQVPAFRRDVYLLFFPLALVFYFFTEYIDSPLIRTIILTVLAILILSISVYVLLTRSSPEEMLFSRLFASLYMLFILVLFGRLLEWWIAPLTRDLLTLSFFNNILVFVDLIISLGTTIVFLLLNGQRMNSEIEFSRLKAQEFAERYSHAVKSAKAYVWDLDLETGDLFWDDALDKLYGSPIESQKQLKSICQSFGIDIDDVSNLGNLCNTNVIEEDLTVEVTFHHPENGMRFLLVHATTSCDNSNPSRLSGLIYDLTSLRKVEHALKESHRKLNLLTQITRHDILNRVHIVRGFGQLLARELEQPKQQEMAEHIVVSADLIFDLISFTGQYQNIGMQEPKWQDIAVLLDSNDIRNSIDGIELNRPDSGTLIYADVMLEKLLFNLIENSLRHGGDVKVISLSCEHSDEYLKIVYQDDGVGVPESEKDQIFERGYGKNTGMGLFFCREILEITNLDIRETGAFGEGVRFEMKVPPGYFRIGN</sequence>
<feature type="transmembrane region" description="Helical" evidence="6">
    <location>
        <begin position="185"/>
        <end position="208"/>
    </location>
</feature>
<evidence type="ECO:0000256" key="2">
    <source>
        <dbReference type="ARBA" id="ARBA00012438"/>
    </source>
</evidence>
<feature type="domain" description="Histidine kinase" evidence="7">
    <location>
        <begin position="462"/>
        <end position="560"/>
    </location>
</feature>
<evidence type="ECO:0000256" key="4">
    <source>
        <dbReference type="ARBA" id="ARBA00022679"/>
    </source>
</evidence>
<feature type="transmembrane region" description="Helical" evidence="6">
    <location>
        <begin position="38"/>
        <end position="55"/>
    </location>
</feature>
<name>W9DPQ4_METTI</name>
<dbReference type="EMBL" id="AZAJ01000001">
    <property type="protein sequence ID" value="ETA68349.1"/>
    <property type="molecule type" value="Genomic_DNA"/>
</dbReference>
<keyword evidence="3" id="KW-0597">Phosphoprotein</keyword>
<dbReference type="PROSITE" id="PS50109">
    <property type="entry name" value="HIS_KIN"/>
    <property type="match status" value="1"/>
</dbReference>
<organism evidence="8 9">
    <name type="scientific">Methanolobus tindarius DSM 2278</name>
    <dbReference type="NCBI Taxonomy" id="1090322"/>
    <lineage>
        <taxon>Archaea</taxon>
        <taxon>Methanobacteriati</taxon>
        <taxon>Methanobacteriota</taxon>
        <taxon>Stenosarchaea group</taxon>
        <taxon>Methanomicrobia</taxon>
        <taxon>Methanosarcinales</taxon>
        <taxon>Methanosarcinaceae</taxon>
        <taxon>Methanolobus</taxon>
    </lineage>
</organism>
<comment type="catalytic activity">
    <reaction evidence="1">
        <text>ATP + protein L-histidine = ADP + protein N-phospho-L-histidine.</text>
        <dbReference type="EC" id="2.7.13.3"/>
    </reaction>
</comment>
<dbReference type="SUPFAM" id="SSF55874">
    <property type="entry name" value="ATPase domain of HSP90 chaperone/DNA topoisomerase II/histidine kinase"/>
    <property type="match status" value="1"/>
</dbReference>
<keyword evidence="4" id="KW-0808">Transferase</keyword>
<feature type="transmembrane region" description="Helical" evidence="6">
    <location>
        <begin position="121"/>
        <end position="140"/>
    </location>
</feature>
<keyword evidence="6" id="KW-0812">Transmembrane</keyword>
<protein>
    <recommendedName>
        <fullName evidence="2">histidine kinase</fullName>
        <ecNumber evidence="2">2.7.13.3</ecNumber>
    </recommendedName>
</protein>
<comment type="caution">
    <text evidence="8">The sequence shown here is derived from an EMBL/GenBank/DDBJ whole genome shotgun (WGS) entry which is preliminary data.</text>
</comment>
<gene>
    <name evidence="8" type="ORF">MettiDRAFT_1816</name>
</gene>
<keyword evidence="6" id="KW-1133">Transmembrane helix</keyword>
<evidence type="ECO:0000259" key="7">
    <source>
        <dbReference type="PROSITE" id="PS50109"/>
    </source>
</evidence>
<dbReference type="PANTHER" id="PTHR43304:SF1">
    <property type="entry name" value="PAC DOMAIN-CONTAINING PROTEIN"/>
    <property type="match status" value="1"/>
</dbReference>
<dbReference type="Gene3D" id="3.30.450.20">
    <property type="entry name" value="PAS domain"/>
    <property type="match status" value="1"/>
</dbReference>
<evidence type="ECO:0000256" key="5">
    <source>
        <dbReference type="ARBA" id="ARBA00022777"/>
    </source>
</evidence>
<dbReference type="Gene3D" id="3.30.565.10">
    <property type="entry name" value="Histidine kinase-like ATPase, C-terminal domain"/>
    <property type="match status" value="1"/>
</dbReference>
<evidence type="ECO:0000313" key="9">
    <source>
        <dbReference type="Proteomes" id="UP000019483"/>
    </source>
</evidence>
<evidence type="ECO:0000256" key="3">
    <source>
        <dbReference type="ARBA" id="ARBA00022553"/>
    </source>
</evidence>
<dbReference type="InterPro" id="IPR005467">
    <property type="entry name" value="His_kinase_dom"/>
</dbReference>
<evidence type="ECO:0000256" key="6">
    <source>
        <dbReference type="SAM" id="Phobius"/>
    </source>
</evidence>
<dbReference type="STRING" id="1090322.MettiDRAFT_1816"/>
<evidence type="ECO:0000313" key="8">
    <source>
        <dbReference type="EMBL" id="ETA68349.1"/>
    </source>
</evidence>
<keyword evidence="9" id="KW-1185">Reference proteome</keyword>
<dbReference type="CDD" id="cd00075">
    <property type="entry name" value="HATPase"/>
    <property type="match status" value="1"/>
</dbReference>
<feature type="transmembrane region" description="Helical" evidence="6">
    <location>
        <begin position="6"/>
        <end position="26"/>
    </location>
</feature>
<feature type="transmembrane region" description="Helical" evidence="6">
    <location>
        <begin position="152"/>
        <end position="173"/>
    </location>
</feature>
<dbReference type="GO" id="GO:0004673">
    <property type="term" value="F:protein histidine kinase activity"/>
    <property type="evidence" value="ECO:0007669"/>
    <property type="project" value="UniProtKB-EC"/>
</dbReference>
<dbReference type="InterPro" id="IPR052162">
    <property type="entry name" value="Sensor_kinase/Photoreceptor"/>
</dbReference>
<dbReference type="Proteomes" id="UP000019483">
    <property type="component" value="Unassembled WGS sequence"/>
</dbReference>
<keyword evidence="6" id="KW-0472">Membrane</keyword>
<dbReference type="EC" id="2.7.13.3" evidence="2"/>
<keyword evidence="5 8" id="KW-0418">Kinase</keyword>
<dbReference type="Pfam" id="PF02518">
    <property type="entry name" value="HATPase_c"/>
    <property type="match status" value="1"/>
</dbReference>
<proteinExistence type="predicted"/>
<dbReference type="AlphaFoldDB" id="W9DPQ4"/>
<evidence type="ECO:0000256" key="1">
    <source>
        <dbReference type="ARBA" id="ARBA00000085"/>
    </source>
</evidence>
<dbReference type="PANTHER" id="PTHR43304">
    <property type="entry name" value="PHYTOCHROME-LIKE PROTEIN CPH1"/>
    <property type="match status" value="1"/>
</dbReference>
<dbReference type="SMART" id="SM00387">
    <property type="entry name" value="HATPase_c"/>
    <property type="match status" value="1"/>
</dbReference>
<dbReference type="InterPro" id="IPR003594">
    <property type="entry name" value="HATPase_dom"/>
</dbReference>
<accession>W9DPQ4</accession>